<dbReference type="Proteomes" id="UP001519924">
    <property type="component" value="Unassembled WGS sequence"/>
</dbReference>
<dbReference type="InterPro" id="IPR013024">
    <property type="entry name" value="GGCT-like"/>
</dbReference>
<dbReference type="InterPro" id="IPR036568">
    <property type="entry name" value="GGCT-like_sf"/>
</dbReference>
<evidence type="ECO:0000256" key="1">
    <source>
        <dbReference type="ARBA" id="ARBA00022679"/>
    </source>
</evidence>
<name>A0ABS7F6N5_9PROT</name>
<dbReference type="EMBL" id="JAHZUY010000082">
    <property type="protein sequence ID" value="MBW8271269.1"/>
    <property type="molecule type" value="Genomic_DNA"/>
</dbReference>
<reference evidence="4 5" key="1">
    <citation type="submission" date="2021-08" db="EMBL/GenBank/DDBJ databases">
        <title>Caldovatus sediminis gen. nov., sp. nov., a moderately thermophilic bacterium isolated from a hot spring.</title>
        <authorList>
            <person name="Hu C.-J."/>
            <person name="Li W.-J."/>
            <person name="Xian W.-D."/>
        </authorList>
    </citation>
    <scope>NUCLEOTIDE SEQUENCE [LARGE SCALE GENOMIC DNA]</scope>
    <source>
        <strain evidence="4 5">SYSU G05006</strain>
    </source>
</reference>
<sequence>MTRLFLYGTLLDPRRLAALSGEARLARRAVPALLPGHRRVRLRGTPYPTLLPDPEAAVRGLLLPRVGAAALRRLAAYEGPPYRLAPVRVLTPRGPCRARAWLAPRWRADAARGWEPPPAARGCAAGRR</sequence>
<dbReference type="InterPro" id="IPR009288">
    <property type="entry name" value="AIG2-like_dom"/>
</dbReference>
<dbReference type="RefSeq" id="WP_220119042.1">
    <property type="nucleotide sequence ID" value="NZ_JAHZUY010000082.1"/>
</dbReference>
<organism evidence="4 5">
    <name type="scientific">Caldovatus aquaticus</name>
    <dbReference type="NCBI Taxonomy" id="2865671"/>
    <lineage>
        <taxon>Bacteria</taxon>
        <taxon>Pseudomonadati</taxon>
        <taxon>Pseudomonadota</taxon>
        <taxon>Alphaproteobacteria</taxon>
        <taxon>Acetobacterales</taxon>
        <taxon>Roseomonadaceae</taxon>
        <taxon>Caldovatus</taxon>
    </lineage>
</organism>
<dbReference type="Pfam" id="PF06094">
    <property type="entry name" value="GGACT"/>
    <property type="match status" value="1"/>
</dbReference>
<evidence type="ECO:0000259" key="3">
    <source>
        <dbReference type="Pfam" id="PF06094"/>
    </source>
</evidence>
<evidence type="ECO:0000313" key="5">
    <source>
        <dbReference type="Proteomes" id="UP001519924"/>
    </source>
</evidence>
<dbReference type="PANTHER" id="PTHR31544">
    <property type="entry name" value="AIG2-LIKE PROTEIN D"/>
    <property type="match status" value="1"/>
</dbReference>
<accession>A0ABS7F6N5</accession>
<feature type="domain" description="Gamma-glutamylcyclotransferase AIG2-like" evidence="3">
    <location>
        <begin position="4"/>
        <end position="105"/>
    </location>
</feature>
<dbReference type="PANTHER" id="PTHR31544:SF2">
    <property type="entry name" value="AIG2-LIKE PROTEIN D"/>
    <property type="match status" value="1"/>
</dbReference>
<keyword evidence="1" id="KW-0808">Transferase</keyword>
<dbReference type="CDD" id="cd06661">
    <property type="entry name" value="GGCT_like"/>
    <property type="match status" value="1"/>
</dbReference>
<evidence type="ECO:0000313" key="4">
    <source>
        <dbReference type="EMBL" id="MBW8271269.1"/>
    </source>
</evidence>
<dbReference type="Gene3D" id="3.10.490.10">
    <property type="entry name" value="Gamma-glutamyl cyclotransferase-like"/>
    <property type="match status" value="1"/>
</dbReference>
<comment type="caution">
    <text evidence="4">The sequence shown here is derived from an EMBL/GenBank/DDBJ whole genome shotgun (WGS) entry which is preliminary data.</text>
</comment>
<evidence type="ECO:0000256" key="2">
    <source>
        <dbReference type="ARBA" id="ARBA00030602"/>
    </source>
</evidence>
<dbReference type="InterPro" id="IPR045038">
    <property type="entry name" value="AIG2-like"/>
</dbReference>
<dbReference type="SUPFAM" id="SSF110857">
    <property type="entry name" value="Gamma-glutamyl cyclotransferase-like"/>
    <property type="match status" value="1"/>
</dbReference>
<protein>
    <recommendedName>
        <fullName evidence="2">Putative gamma-glutamylcyclotransferase</fullName>
    </recommendedName>
</protein>
<proteinExistence type="predicted"/>
<keyword evidence="5" id="KW-1185">Reference proteome</keyword>
<gene>
    <name evidence="4" type="ORF">K1J50_17470</name>
</gene>